<dbReference type="SMART" id="SM00448">
    <property type="entry name" value="REC"/>
    <property type="match status" value="1"/>
</dbReference>
<dbReference type="Pfam" id="PF00486">
    <property type="entry name" value="Trans_reg_C"/>
    <property type="match status" value="1"/>
</dbReference>
<dbReference type="GO" id="GO:0000156">
    <property type="term" value="F:phosphorelay response regulator activity"/>
    <property type="evidence" value="ECO:0007669"/>
    <property type="project" value="TreeGrafter"/>
</dbReference>
<dbReference type="AlphaFoldDB" id="A0A1G7LZC8"/>
<organism evidence="10 11">
    <name type="scientific">Sporolituus thermophilus DSM 23256</name>
    <dbReference type="NCBI Taxonomy" id="1123285"/>
    <lineage>
        <taxon>Bacteria</taxon>
        <taxon>Bacillati</taxon>
        <taxon>Bacillota</taxon>
        <taxon>Negativicutes</taxon>
        <taxon>Selenomonadales</taxon>
        <taxon>Sporomusaceae</taxon>
        <taxon>Sporolituus</taxon>
    </lineage>
</organism>
<dbReference type="Gene3D" id="6.10.250.690">
    <property type="match status" value="1"/>
</dbReference>
<dbReference type="SMART" id="SM00862">
    <property type="entry name" value="Trans_reg_C"/>
    <property type="match status" value="1"/>
</dbReference>
<keyword evidence="5" id="KW-0804">Transcription</keyword>
<dbReference type="GO" id="GO:0006355">
    <property type="term" value="P:regulation of DNA-templated transcription"/>
    <property type="evidence" value="ECO:0007669"/>
    <property type="project" value="InterPro"/>
</dbReference>
<dbReference type="CDD" id="cd00383">
    <property type="entry name" value="trans_reg_C"/>
    <property type="match status" value="1"/>
</dbReference>
<evidence type="ECO:0000256" key="5">
    <source>
        <dbReference type="ARBA" id="ARBA00023163"/>
    </source>
</evidence>
<dbReference type="InterPro" id="IPR039420">
    <property type="entry name" value="WalR-like"/>
</dbReference>
<dbReference type="EMBL" id="FNBU01000014">
    <property type="protein sequence ID" value="SDF54751.1"/>
    <property type="molecule type" value="Genomic_DNA"/>
</dbReference>
<dbReference type="GO" id="GO:0000976">
    <property type="term" value="F:transcription cis-regulatory region binding"/>
    <property type="evidence" value="ECO:0007669"/>
    <property type="project" value="TreeGrafter"/>
</dbReference>
<dbReference type="Proteomes" id="UP000243333">
    <property type="component" value="Unassembled WGS sequence"/>
</dbReference>
<accession>A0A1G7LZC8</accession>
<dbReference type="SUPFAM" id="SSF52172">
    <property type="entry name" value="CheY-like"/>
    <property type="match status" value="1"/>
</dbReference>
<dbReference type="PANTHER" id="PTHR48111:SF40">
    <property type="entry name" value="PHOSPHATE REGULON TRANSCRIPTIONAL REGULATORY PROTEIN PHOB"/>
    <property type="match status" value="1"/>
</dbReference>
<feature type="modified residue" description="4-aspartylphosphate" evidence="6">
    <location>
        <position position="52"/>
    </location>
</feature>
<evidence type="ECO:0000256" key="6">
    <source>
        <dbReference type="PROSITE-ProRule" id="PRU00169"/>
    </source>
</evidence>
<evidence type="ECO:0000256" key="3">
    <source>
        <dbReference type="ARBA" id="ARBA00023015"/>
    </source>
</evidence>
<dbReference type="RefSeq" id="WP_093690384.1">
    <property type="nucleotide sequence ID" value="NZ_FNBU01000014.1"/>
</dbReference>
<dbReference type="Gene3D" id="3.40.50.2300">
    <property type="match status" value="1"/>
</dbReference>
<feature type="domain" description="OmpR/PhoB-type" evidence="9">
    <location>
        <begin position="129"/>
        <end position="228"/>
    </location>
</feature>
<evidence type="ECO:0000256" key="2">
    <source>
        <dbReference type="ARBA" id="ARBA00023012"/>
    </source>
</evidence>
<dbReference type="GO" id="GO:0032993">
    <property type="term" value="C:protein-DNA complex"/>
    <property type="evidence" value="ECO:0007669"/>
    <property type="project" value="TreeGrafter"/>
</dbReference>
<dbReference type="InterPro" id="IPR011006">
    <property type="entry name" value="CheY-like_superfamily"/>
</dbReference>
<proteinExistence type="predicted"/>
<dbReference type="Gene3D" id="1.10.10.10">
    <property type="entry name" value="Winged helix-like DNA-binding domain superfamily/Winged helix DNA-binding domain"/>
    <property type="match status" value="1"/>
</dbReference>
<keyword evidence="4 7" id="KW-0238">DNA-binding</keyword>
<evidence type="ECO:0000313" key="10">
    <source>
        <dbReference type="EMBL" id="SDF54751.1"/>
    </source>
</evidence>
<gene>
    <name evidence="10" type="ORF">SAMN05660235_01959</name>
</gene>
<dbReference type="InterPro" id="IPR001789">
    <property type="entry name" value="Sig_transdc_resp-reg_receiver"/>
</dbReference>
<evidence type="ECO:0000313" key="11">
    <source>
        <dbReference type="Proteomes" id="UP000243333"/>
    </source>
</evidence>
<protein>
    <submittedName>
        <fullName evidence="10">DNA-binding response regulator, OmpR family, contains REC and winged-helix (WHTH) domain</fullName>
    </submittedName>
</protein>
<dbReference type="InterPro" id="IPR016032">
    <property type="entry name" value="Sig_transdc_resp-reg_C-effctor"/>
</dbReference>
<dbReference type="Pfam" id="PF00072">
    <property type="entry name" value="Response_reg"/>
    <property type="match status" value="1"/>
</dbReference>
<keyword evidence="11" id="KW-1185">Reference proteome</keyword>
<dbReference type="PANTHER" id="PTHR48111">
    <property type="entry name" value="REGULATOR OF RPOS"/>
    <property type="match status" value="1"/>
</dbReference>
<dbReference type="PROSITE" id="PS50110">
    <property type="entry name" value="RESPONSE_REGULATORY"/>
    <property type="match status" value="1"/>
</dbReference>
<reference evidence="11" key="1">
    <citation type="submission" date="2016-10" db="EMBL/GenBank/DDBJ databases">
        <authorList>
            <person name="Varghese N."/>
            <person name="Submissions S."/>
        </authorList>
    </citation>
    <scope>NUCLEOTIDE SEQUENCE [LARGE SCALE GENOMIC DNA]</scope>
    <source>
        <strain evidence="11">DSM 23256</strain>
    </source>
</reference>
<evidence type="ECO:0000256" key="7">
    <source>
        <dbReference type="PROSITE-ProRule" id="PRU01091"/>
    </source>
</evidence>
<feature type="DNA-binding region" description="OmpR/PhoB-type" evidence="7">
    <location>
        <begin position="129"/>
        <end position="228"/>
    </location>
</feature>
<name>A0A1G7LZC8_9FIRM</name>
<evidence type="ECO:0000256" key="4">
    <source>
        <dbReference type="ARBA" id="ARBA00023125"/>
    </source>
</evidence>
<evidence type="ECO:0000256" key="1">
    <source>
        <dbReference type="ARBA" id="ARBA00022553"/>
    </source>
</evidence>
<feature type="domain" description="Response regulatory" evidence="8">
    <location>
        <begin position="3"/>
        <end position="117"/>
    </location>
</feature>
<dbReference type="OrthoDB" id="25887at2"/>
<dbReference type="GO" id="GO:0005829">
    <property type="term" value="C:cytosol"/>
    <property type="evidence" value="ECO:0007669"/>
    <property type="project" value="TreeGrafter"/>
</dbReference>
<evidence type="ECO:0000259" key="9">
    <source>
        <dbReference type="PROSITE" id="PS51755"/>
    </source>
</evidence>
<dbReference type="STRING" id="1123285.SAMN05660235_01959"/>
<dbReference type="SUPFAM" id="SSF46894">
    <property type="entry name" value="C-terminal effector domain of the bipartite response regulators"/>
    <property type="match status" value="1"/>
</dbReference>
<dbReference type="FunFam" id="3.40.50.2300:FF:000001">
    <property type="entry name" value="DNA-binding response regulator PhoB"/>
    <property type="match status" value="1"/>
</dbReference>
<keyword evidence="2" id="KW-0902">Two-component regulatory system</keyword>
<keyword evidence="1 6" id="KW-0597">Phosphoprotein</keyword>
<keyword evidence="3" id="KW-0805">Transcription regulation</keyword>
<evidence type="ECO:0000259" key="8">
    <source>
        <dbReference type="PROSITE" id="PS50110"/>
    </source>
</evidence>
<dbReference type="InterPro" id="IPR001867">
    <property type="entry name" value="OmpR/PhoB-type_DNA-bd"/>
</dbReference>
<sequence>MVKILAVDDDPKILKIVRHCLEKEGFQVATATNGEEAIKAVRLDRPDLVILDLMLPKMNGLDVCKALTAEERELPIIILSAKGDELDRIAGLSMGVDDYVAKPFSPTELVLRVKAVLRRVKGRQPKQDEQVIVCGNVKVNPRTRTVTVGDNQINLTNKEFDLLLLLASNPQQVFTRMQLLHKVWHSDYPGDENTVTVHIRRLREKIEPDPSQPQYIQTVWGVGYRFNCNGA</sequence>
<dbReference type="PROSITE" id="PS51755">
    <property type="entry name" value="OMPR_PHOB"/>
    <property type="match status" value="1"/>
</dbReference>
<dbReference type="InterPro" id="IPR036388">
    <property type="entry name" value="WH-like_DNA-bd_sf"/>
</dbReference>
<dbReference type="FunFam" id="1.10.10.10:FF:000018">
    <property type="entry name" value="DNA-binding response regulator ResD"/>
    <property type="match status" value="1"/>
</dbReference>